<dbReference type="GO" id="GO:0009432">
    <property type="term" value="P:SOS response"/>
    <property type="evidence" value="ECO:0007669"/>
    <property type="project" value="UniProtKB-UniRule"/>
</dbReference>
<dbReference type="InterPro" id="IPR036388">
    <property type="entry name" value="WH-like_DNA-bd_sf"/>
</dbReference>
<evidence type="ECO:0000256" key="15">
    <source>
        <dbReference type="ARBA" id="ARBA00034617"/>
    </source>
</evidence>
<evidence type="ECO:0000256" key="6">
    <source>
        <dbReference type="ARBA" id="ARBA00022763"/>
    </source>
</evidence>
<sequence length="619" mass="67835">MDGSAFSPEAQTPSIDAASGVDAVLHGVFGFSGLRPGQERAIEALLAGDNVLAVMPTGAGKSLCFQIPALVMDGLTIVVSPLVALMRNQVDALKLNGVAADAIHSDRTRDDNVAIWRKAQRGELKLLYMSPERLMTDRMLAALARLPISLIAIDEAHCISQWGPAFRPEYNMLCDLPRHFPGVPIAALTATADPSTSQDICDKLFSNDVTQVMTGFDRPNLSLSVSLKSTWKKQVVDYVDARRGKCGIVYCLSRRKTEEVAALLRGEGHNAYAFHAGMEASEKEDLQNRFMTEEGVVMAATVAFGMGIDKPDIRYVLHTDLPASFEAYYQEIGRAGRDGAPAEAMMLYGLEDIRLRRTFIEQEDAGPERKRREHKRMDSLLVYCEAPDCRRQVLLRYFGEPSEPCGNCDTCLNPVDTMDGIEPAQQVLGAVQGTGNRYGAVHIVAILRGTTSEKIESMGHDRLPQFGAGAARSTAEWQGLIRQMVANGLLEIDIQGYGGLRAGPKANALMQGEVGFRYRPDRVAHTTKTAKARAKRAETLDGILDTDGRALLARLKDLRLTLAKERNAPAYVIFSDKSLIDMAHTRPRTKAEFSKVFGVGQAKLDEFADTFLEEIARSV</sequence>
<dbReference type="Gene3D" id="1.10.10.10">
    <property type="entry name" value="Winged helix-like DNA-binding domain superfamily/Winged helix DNA-binding domain"/>
    <property type="match status" value="1"/>
</dbReference>
<dbReference type="EC" id="5.6.2.4" evidence="16"/>
<keyword evidence="7 20" id="KW-0378">Hydrolase</keyword>
<dbReference type="GO" id="GO:0016787">
    <property type="term" value="F:hydrolase activity"/>
    <property type="evidence" value="ECO:0007669"/>
    <property type="project" value="UniProtKB-KW"/>
</dbReference>
<evidence type="ECO:0000256" key="1">
    <source>
        <dbReference type="ARBA" id="ARBA00001946"/>
    </source>
</evidence>
<dbReference type="Proteomes" id="UP000287447">
    <property type="component" value="Unassembled WGS sequence"/>
</dbReference>
<evidence type="ECO:0000256" key="10">
    <source>
        <dbReference type="ARBA" id="ARBA00022840"/>
    </source>
</evidence>
<evidence type="ECO:0000259" key="17">
    <source>
        <dbReference type="PROSITE" id="PS50967"/>
    </source>
</evidence>
<dbReference type="InterPro" id="IPR027417">
    <property type="entry name" value="P-loop_NTPase"/>
</dbReference>
<dbReference type="Gene3D" id="3.40.50.300">
    <property type="entry name" value="P-loop containing nucleotide triphosphate hydrolases"/>
    <property type="match status" value="2"/>
</dbReference>
<dbReference type="Pfam" id="PF16124">
    <property type="entry name" value="RecQ_Zn_bind"/>
    <property type="match status" value="1"/>
</dbReference>
<dbReference type="InterPro" id="IPR014001">
    <property type="entry name" value="Helicase_ATP-bd"/>
</dbReference>
<dbReference type="PANTHER" id="PTHR13710:SF105">
    <property type="entry name" value="ATP-DEPENDENT DNA HELICASE Q1"/>
    <property type="match status" value="1"/>
</dbReference>
<dbReference type="SUPFAM" id="SSF52540">
    <property type="entry name" value="P-loop containing nucleoside triphosphate hydrolases"/>
    <property type="match status" value="1"/>
</dbReference>
<dbReference type="InterPro" id="IPR004589">
    <property type="entry name" value="DNA_helicase_ATP-dep_RecQ"/>
</dbReference>
<evidence type="ECO:0000256" key="11">
    <source>
        <dbReference type="ARBA" id="ARBA00023125"/>
    </source>
</evidence>
<dbReference type="Pfam" id="PF00570">
    <property type="entry name" value="HRDC"/>
    <property type="match status" value="1"/>
</dbReference>
<accession>A0A437QXI0</accession>
<keyword evidence="14" id="KW-0413">Isomerase</keyword>
<dbReference type="Pfam" id="PF09382">
    <property type="entry name" value="RQC"/>
    <property type="match status" value="1"/>
</dbReference>
<keyword evidence="8 20" id="KW-0347">Helicase</keyword>
<dbReference type="CDD" id="cd17920">
    <property type="entry name" value="DEXHc_RecQ"/>
    <property type="match status" value="1"/>
</dbReference>
<dbReference type="PROSITE" id="PS51192">
    <property type="entry name" value="HELICASE_ATP_BIND_1"/>
    <property type="match status" value="1"/>
</dbReference>
<dbReference type="SMART" id="SM00490">
    <property type="entry name" value="HELICc"/>
    <property type="match status" value="1"/>
</dbReference>
<evidence type="ECO:0000256" key="5">
    <source>
        <dbReference type="ARBA" id="ARBA00022741"/>
    </source>
</evidence>
<feature type="domain" description="Helicase ATP-binding" evidence="18">
    <location>
        <begin position="42"/>
        <end position="210"/>
    </location>
</feature>
<evidence type="ECO:0000313" key="21">
    <source>
        <dbReference type="Proteomes" id="UP000287447"/>
    </source>
</evidence>
<keyword evidence="13" id="KW-0234">DNA repair</keyword>
<dbReference type="PROSITE" id="PS50967">
    <property type="entry name" value="HRDC"/>
    <property type="match status" value="1"/>
</dbReference>
<dbReference type="Gene3D" id="1.10.150.80">
    <property type="entry name" value="HRDC domain"/>
    <property type="match status" value="1"/>
</dbReference>
<keyword evidence="9" id="KW-0862">Zinc</keyword>
<dbReference type="Pfam" id="PF00271">
    <property type="entry name" value="Helicase_C"/>
    <property type="match status" value="1"/>
</dbReference>
<dbReference type="NCBIfam" id="TIGR01389">
    <property type="entry name" value="recQ"/>
    <property type="match status" value="1"/>
</dbReference>
<dbReference type="InterPro" id="IPR036390">
    <property type="entry name" value="WH_DNA-bd_sf"/>
</dbReference>
<comment type="caution">
    <text evidence="20">The sequence shown here is derived from an EMBL/GenBank/DDBJ whole genome shotgun (WGS) entry which is preliminary data.</text>
</comment>
<evidence type="ECO:0000259" key="19">
    <source>
        <dbReference type="PROSITE" id="PS51194"/>
    </source>
</evidence>
<dbReference type="GO" id="GO:0006310">
    <property type="term" value="P:DNA recombination"/>
    <property type="evidence" value="ECO:0007669"/>
    <property type="project" value="UniProtKB-UniRule"/>
</dbReference>
<dbReference type="GO" id="GO:0003677">
    <property type="term" value="F:DNA binding"/>
    <property type="evidence" value="ECO:0007669"/>
    <property type="project" value="UniProtKB-KW"/>
</dbReference>
<evidence type="ECO:0000256" key="14">
    <source>
        <dbReference type="ARBA" id="ARBA00023235"/>
    </source>
</evidence>
<proteinExistence type="inferred from homology"/>
<dbReference type="InterPro" id="IPR002121">
    <property type="entry name" value="HRDC_dom"/>
</dbReference>
<dbReference type="SUPFAM" id="SSF47819">
    <property type="entry name" value="HRDC-like"/>
    <property type="match status" value="1"/>
</dbReference>
<dbReference type="GO" id="GO:0046872">
    <property type="term" value="F:metal ion binding"/>
    <property type="evidence" value="ECO:0007669"/>
    <property type="project" value="UniProtKB-KW"/>
</dbReference>
<dbReference type="GO" id="GO:0005737">
    <property type="term" value="C:cytoplasm"/>
    <property type="evidence" value="ECO:0007669"/>
    <property type="project" value="TreeGrafter"/>
</dbReference>
<keyword evidence="6" id="KW-0227">DNA damage</keyword>
<evidence type="ECO:0000256" key="7">
    <source>
        <dbReference type="ARBA" id="ARBA00022801"/>
    </source>
</evidence>
<keyword evidence="4" id="KW-0479">Metal-binding</keyword>
<dbReference type="InterPro" id="IPR010997">
    <property type="entry name" value="HRDC-like_sf"/>
</dbReference>
<dbReference type="FunFam" id="3.40.50.300:FF:001389">
    <property type="entry name" value="ATP-dependent DNA helicase RecQ"/>
    <property type="match status" value="1"/>
</dbReference>
<dbReference type="PROSITE" id="PS51194">
    <property type="entry name" value="HELICASE_CTER"/>
    <property type="match status" value="1"/>
</dbReference>
<dbReference type="SMART" id="SM00487">
    <property type="entry name" value="DEXDc"/>
    <property type="match status" value="1"/>
</dbReference>
<dbReference type="GO" id="GO:0009378">
    <property type="term" value="F:four-way junction helicase activity"/>
    <property type="evidence" value="ECO:0007669"/>
    <property type="project" value="TreeGrafter"/>
</dbReference>
<dbReference type="SMART" id="SM00956">
    <property type="entry name" value="RQC"/>
    <property type="match status" value="1"/>
</dbReference>
<dbReference type="NCBIfam" id="TIGR00614">
    <property type="entry name" value="recQ_fam"/>
    <property type="match status" value="1"/>
</dbReference>
<dbReference type="GO" id="GO:0006281">
    <property type="term" value="P:DNA repair"/>
    <property type="evidence" value="ECO:0007669"/>
    <property type="project" value="UniProtKB-KW"/>
</dbReference>
<evidence type="ECO:0000256" key="12">
    <source>
        <dbReference type="ARBA" id="ARBA00023172"/>
    </source>
</evidence>
<evidence type="ECO:0000256" key="16">
    <source>
        <dbReference type="NCBIfam" id="TIGR01389"/>
    </source>
</evidence>
<dbReference type="EMBL" id="SADE01000001">
    <property type="protein sequence ID" value="RVU39136.1"/>
    <property type="molecule type" value="Genomic_DNA"/>
</dbReference>
<dbReference type="OrthoDB" id="9760034at2"/>
<dbReference type="GO" id="GO:0043590">
    <property type="term" value="C:bacterial nucleoid"/>
    <property type="evidence" value="ECO:0007669"/>
    <property type="project" value="TreeGrafter"/>
</dbReference>
<evidence type="ECO:0000313" key="20">
    <source>
        <dbReference type="EMBL" id="RVU39136.1"/>
    </source>
</evidence>
<evidence type="ECO:0000256" key="4">
    <source>
        <dbReference type="ARBA" id="ARBA00022723"/>
    </source>
</evidence>
<dbReference type="GO" id="GO:0043138">
    <property type="term" value="F:3'-5' DNA helicase activity"/>
    <property type="evidence" value="ECO:0007669"/>
    <property type="project" value="UniProtKB-EC"/>
</dbReference>
<dbReference type="GO" id="GO:0005524">
    <property type="term" value="F:ATP binding"/>
    <property type="evidence" value="ECO:0007669"/>
    <property type="project" value="UniProtKB-KW"/>
</dbReference>
<evidence type="ECO:0000256" key="13">
    <source>
        <dbReference type="ARBA" id="ARBA00023204"/>
    </source>
</evidence>
<dbReference type="InterPro" id="IPR032284">
    <property type="entry name" value="RecQ_Zn-bd"/>
</dbReference>
<evidence type="ECO:0000256" key="2">
    <source>
        <dbReference type="ARBA" id="ARBA00001947"/>
    </source>
</evidence>
<gene>
    <name evidence="20" type="primary">recQ</name>
    <name evidence="20" type="ORF">EOI86_07765</name>
</gene>
<keyword evidence="5" id="KW-0547">Nucleotide-binding</keyword>
<comment type="cofactor">
    <cofactor evidence="1">
        <name>Mg(2+)</name>
        <dbReference type="ChEBI" id="CHEBI:18420"/>
    </cofactor>
</comment>
<comment type="catalytic activity">
    <reaction evidence="15">
        <text>Couples ATP hydrolysis with the unwinding of duplex DNA by translocating in the 3'-5' direction.</text>
        <dbReference type="EC" id="5.6.2.4"/>
    </reaction>
</comment>
<dbReference type="InterPro" id="IPR044876">
    <property type="entry name" value="HRDC_dom_sf"/>
</dbReference>
<dbReference type="CDD" id="cd18794">
    <property type="entry name" value="SF2_C_RecQ"/>
    <property type="match status" value="1"/>
</dbReference>
<dbReference type="RefSeq" id="WP_127764508.1">
    <property type="nucleotide sequence ID" value="NZ_SADE01000001.1"/>
</dbReference>
<dbReference type="AlphaFoldDB" id="A0A437QXI0"/>
<keyword evidence="10" id="KW-0067">ATP-binding</keyword>
<dbReference type="GO" id="GO:0006260">
    <property type="term" value="P:DNA replication"/>
    <property type="evidence" value="ECO:0007669"/>
    <property type="project" value="InterPro"/>
</dbReference>
<keyword evidence="12" id="KW-0233">DNA recombination</keyword>
<dbReference type="SUPFAM" id="SSF46785">
    <property type="entry name" value="Winged helix' DNA-binding domain"/>
    <property type="match status" value="1"/>
</dbReference>
<dbReference type="InterPro" id="IPR011545">
    <property type="entry name" value="DEAD/DEAH_box_helicase_dom"/>
</dbReference>
<comment type="cofactor">
    <cofactor evidence="2">
        <name>Zn(2+)</name>
        <dbReference type="ChEBI" id="CHEBI:29105"/>
    </cofactor>
</comment>
<dbReference type="InterPro" id="IPR018982">
    <property type="entry name" value="RQC_domain"/>
</dbReference>
<keyword evidence="11" id="KW-0238">DNA-binding</keyword>
<dbReference type="InterPro" id="IPR006293">
    <property type="entry name" value="DNA_helicase_ATP-dep_RecQ_bac"/>
</dbReference>
<dbReference type="PANTHER" id="PTHR13710">
    <property type="entry name" value="DNA HELICASE RECQ FAMILY MEMBER"/>
    <property type="match status" value="1"/>
</dbReference>
<protein>
    <recommendedName>
        <fullName evidence="16">DNA helicase RecQ</fullName>
        <ecNumber evidence="16">5.6.2.4</ecNumber>
    </recommendedName>
</protein>
<feature type="domain" description="Helicase C-terminal" evidence="19">
    <location>
        <begin position="231"/>
        <end position="378"/>
    </location>
</feature>
<dbReference type="GO" id="GO:0030894">
    <property type="term" value="C:replisome"/>
    <property type="evidence" value="ECO:0007669"/>
    <property type="project" value="TreeGrafter"/>
</dbReference>
<dbReference type="SMART" id="SM00341">
    <property type="entry name" value="HRDC"/>
    <property type="match status" value="1"/>
</dbReference>
<feature type="domain" description="HRDC" evidence="17">
    <location>
        <begin position="545"/>
        <end position="619"/>
    </location>
</feature>
<keyword evidence="21" id="KW-1185">Reference proteome</keyword>
<evidence type="ECO:0000256" key="8">
    <source>
        <dbReference type="ARBA" id="ARBA00022806"/>
    </source>
</evidence>
<evidence type="ECO:0000259" key="18">
    <source>
        <dbReference type="PROSITE" id="PS51192"/>
    </source>
</evidence>
<evidence type="ECO:0000256" key="9">
    <source>
        <dbReference type="ARBA" id="ARBA00022833"/>
    </source>
</evidence>
<name>A0A437QXI0_9PROT</name>
<reference evidence="21" key="1">
    <citation type="submission" date="2019-01" db="EMBL/GenBank/DDBJ databases">
        <title>Gri0909 isolated from a small marine red alga.</title>
        <authorList>
            <person name="Kim J."/>
            <person name="Jeong S.E."/>
            <person name="Jeon C.O."/>
        </authorList>
    </citation>
    <scope>NUCLEOTIDE SEQUENCE [LARGE SCALE GENOMIC DNA]</scope>
    <source>
        <strain evidence="21">Gri0909</strain>
    </source>
</reference>
<organism evidence="20 21">
    <name type="scientific">Hwanghaeella grinnelliae</name>
    <dbReference type="NCBI Taxonomy" id="2500179"/>
    <lineage>
        <taxon>Bacteria</taxon>
        <taxon>Pseudomonadati</taxon>
        <taxon>Pseudomonadota</taxon>
        <taxon>Alphaproteobacteria</taxon>
        <taxon>Rhodospirillales</taxon>
        <taxon>Rhodospirillaceae</taxon>
        <taxon>Hwanghaeella</taxon>
    </lineage>
</organism>
<dbReference type="Pfam" id="PF00270">
    <property type="entry name" value="DEAD"/>
    <property type="match status" value="1"/>
</dbReference>
<dbReference type="InterPro" id="IPR001650">
    <property type="entry name" value="Helicase_C-like"/>
</dbReference>
<comment type="similarity">
    <text evidence="3">Belongs to the helicase family. RecQ subfamily.</text>
</comment>
<evidence type="ECO:0000256" key="3">
    <source>
        <dbReference type="ARBA" id="ARBA00005446"/>
    </source>
</evidence>